<gene>
    <name evidence="2" type="ORF">Ddye_012812</name>
</gene>
<proteinExistence type="predicted"/>
<sequence>MLMELRPTLGSPNSISHITWTRTGGIPLYKLLDNALYDLAESQGHQMRDLPLTPRNRPSGRLPSTHPSIYKNPSPEESRSSRMSMSWIPGFILVLIHHGIFGIYKNILGEGS</sequence>
<name>A0AAD9X590_9ROSI</name>
<evidence type="ECO:0000313" key="3">
    <source>
        <dbReference type="Proteomes" id="UP001280121"/>
    </source>
</evidence>
<organism evidence="2 3">
    <name type="scientific">Dipteronia dyeriana</name>
    <dbReference type="NCBI Taxonomy" id="168575"/>
    <lineage>
        <taxon>Eukaryota</taxon>
        <taxon>Viridiplantae</taxon>
        <taxon>Streptophyta</taxon>
        <taxon>Embryophyta</taxon>
        <taxon>Tracheophyta</taxon>
        <taxon>Spermatophyta</taxon>
        <taxon>Magnoliopsida</taxon>
        <taxon>eudicotyledons</taxon>
        <taxon>Gunneridae</taxon>
        <taxon>Pentapetalae</taxon>
        <taxon>rosids</taxon>
        <taxon>malvids</taxon>
        <taxon>Sapindales</taxon>
        <taxon>Sapindaceae</taxon>
        <taxon>Hippocastanoideae</taxon>
        <taxon>Acereae</taxon>
        <taxon>Dipteronia</taxon>
    </lineage>
</organism>
<dbReference type="Proteomes" id="UP001280121">
    <property type="component" value="Unassembled WGS sequence"/>
</dbReference>
<dbReference type="AlphaFoldDB" id="A0AAD9X590"/>
<evidence type="ECO:0000256" key="1">
    <source>
        <dbReference type="SAM" id="MobiDB-lite"/>
    </source>
</evidence>
<protein>
    <submittedName>
        <fullName evidence="2">Uncharacterized protein</fullName>
    </submittedName>
</protein>
<evidence type="ECO:0000313" key="2">
    <source>
        <dbReference type="EMBL" id="KAK2652956.1"/>
    </source>
</evidence>
<reference evidence="2" key="1">
    <citation type="journal article" date="2023" name="Plant J.">
        <title>Genome sequences and population genomics provide insights into the demographic history, inbreeding, and mutation load of two 'living fossil' tree species of Dipteronia.</title>
        <authorList>
            <person name="Feng Y."/>
            <person name="Comes H.P."/>
            <person name="Chen J."/>
            <person name="Zhu S."/>
            <person name="Lu R."/>
            <person name="Zhang X."/>
            <person name="Li P."/>
            <person name="Qiu J."/>
            <person name="Olsen K.M."/>
            <person name="Qiu Y."/>
        </authorList>
    </citation>
    <scope>NUCLEOTIDE SEQUENCE</scope>
    <source>
        <strain evidence="2">KIB01</strain>
    </source>
</reference>
<keyword evidence="3" id="KW-1185">Reference proteome</keyword>
<dbReference type="EMBL" id="JANJYI010000004">
    <property type="protein sequence ID" value="KAK2652956.1"/>
    <property type="molecule type" value="Genomic_DNA"/>
</dbReference>
<accession>A0AAD9X590</accession>
<comment type="caution">
    <text evidence="2">The sequence shown here is derived from an EMBL/GenBank/DDBJ whole genome shotgun (WGS) entry which is preliminary data.</text>
</comment>
<feature type="region of interest" description="Disordered" evidence="1">
    <location>
        <begin position="47"/>
        <end position="81"/>
    </location>
</feature>